<feature type="compositionally biased region" description="Polar residues" evidence="1">
    <location>
        <begin position="1"/>
        <end position="10"/>
    </location>
</feature>
<evidence type="ECO:0000256" key="2">
    <source>
        <dbReference type="SAM" id="Phobius"/>
    </source>
</evidence>
<dbReference type="Proteomes" id="UP000467840">
    <property type="component" value="Chromosome 4"/>
</dbReference>
<dbReference type="AlphaFoldDB" id="A0A6A6LHJ9"/>
<feature type="region of interest" description="Disordered" evidence="1">
    <location>
        <begin position="1"/>
        <end position="28"/>
    </location>
</feature>
<evidence type="ECO:0000313" key="5">
    <source>
        <dbReference type="Proteomes" id="UP000467840"/>
    </source>
</evidence>
<dbReference type="PANTHER" id="PTHR34189">
    <property type="entry name" value="TRANSMEMBRANE PROTEIN"/>
    <property type="match status" value="1"/>
</dbReference>
<organism evidence="4 5">
    <name type="scientific">Hevea brasiliensis</name>
    <name type="common">Para rubber tree</name>
    <name type="synonym">Siphonia brasiliensis</name>
    <dbReference type="NCBI Taxonomy" id="3981"/>
    <lineage>
        <taxon>Eukaryota</taxon>
        <taxon>Viridiplantae</taxon>
        <taxon>Streptophyta</taxon>
        <taxon>Embryophyta</taxon>
        <taxon>Tracheophyta</taxon>
        <taxon>Spermatophyta</taxon>
        <taxon>Magnoliopsida</taxon>
        <taxon>eudicotyledons</taxon>
        <taxon>Gunneridae</taxon>
        <taxon>Pentapetalae</taxon>
        <taxon>rosids</taxon>
        <taxon>fabids</taxon>
        <taxon>Malpighiales</taxon>
        <taxon>Euphorbiaceae</taxon>
        <taxon>Crotonoideae</taxon>
        <taxon>Micrandreae</taxon>
        <taxon>Hevea</taxon>
    </lineage>
</organism>
<protein>
    <submittedName>
        <fullName evidence="4">Uncharacterized protein</fullName>
    </submittedName>
</protein>
<dbReference type="OrthoDB" id="1191655at2759"/>
<keyword evidence="5" id="KW-1185">Reference proteome</keyword>
<keyword evidence="2" id="KW-0812">Transmembrane</keyword>
<accession>A0A6A6LHJ9</accession>
<evidence type="ECO:0000313" key="4">
    <source>
        <dbReference type="EMBL" id="KAF2300474.1"/>
    </source>
</evidence>
<dbReference type="PANTHER" id="PTHR34189:SF18">
    <property type="entry name" value="SERINE_THREONINE-KINASE RLCKVII PROTEIN"/>
    <property type="match status" value="1"/>
</dbReference>
<gene>
    <name evidence="3" type="ORF">GH714_013695</name>
    <name evidence="4" type="ORF">GH714_013730</name>
</gene>
<dbReference type="EMBL" id="JAAGAX010000010">
    <property type="protein sequence ID" value="KAF2300467.1"/>
    <property type="molecule type" value="Genomic_DNA"/>
</dbReference>
<keyword evidence="2" id="KW-0472">Membrane</keyword>
<reference evidence="4 5" key="1">
    <citation type="journal article" date="2020" name="Mol. Plant">
        <title>The Chromosome-Based Rubber Tree Genome Provides New Insights into Spurge Genome Evolution and Rubber Biosynthesis.</title>
        <authorList>
            <person name="Liu J."/>
            <person name="Shi C."/>
            <person name="Shi C.C."/>
            <person name="Li W."/>
            <person name="Zhang Q.J."/>
            <person name="Zhang Y."/>
            <person name="Li K."/>
            <person name="Lu H.F."/>
            <person name="Shi C."/>
            <person name="Zhu S.T."/>
            <person name="Xiao Z.Y."/>
            <person name="Nan H."/>
            <person name="Yue Y."/>
            <person name="Zhu X.G."/>
            <person name="Wu Y."/>
            <person name="Hong X.N."/>
            <person name="Fan G.Y."/>
            <person name="Tong Y."/>
            <person name="Zhang D."/>
            <person name="Mao C.L."/>
            <person name="Liu Y.L."/>
            <person name="Hao S.J."/>
            <person name="Liu W.Q."/>
            <person name="Lv M.Q."/>
            <person name="Zhang H.B."/>
            <person name="Liu Y."/>
            <person name="Hu-Tang G.R."/>
            <person name="Wang J.P."/>
            <person name="Wang J.H."/>
            <person name="Sun Y.H."/>
            <person name="Ni S.B."/>
            <person name="Chen W.B."/>
            <person name="Zhang X.C."/>
            <person name="Jiao Y.N."/>
            <person name="Eichler E.E."/>
            <person name="Li G.H."/>
            <person name="Liu X."/>
            <person name="Gao L.Z."/>
        </authorList>
    </citation>
    <scope>NUCLEOTIDE SEQUENCE [LARGE SCALE GENOMIC DNA]</scope>
    <source>
        <strain evidence="5">cv. GT1</strain>
        <tissue evidence="4">Leaf</tissue>
    </source>
</reference>
<sequence length="154" mass="17466">MQQRPTSSSRAPEAENCMMKVTQPPQQQAKYSPRSLRVDISGGQLPLYFRSSNPFRRDYKETLRSRLAAEKLVHVIPVIVLLCLFTLWWFSYPVNLVIKDGKIVATHRFGMPQPFNNNHVELAILVSTISPVTSVPQNFTVSNETEAHPVSKTD</sequence>
<evidence type="ECO:0000313" key="3">
    <source>
        <dbReference type="EMBL" id="KAF2300467.1"/>
    </source>
</evidence>
<dbReference type="EMBL" id="JAAGAX010000010">
    <property type="protein sequence ID" value="KAF2300474.1"/>
    <property type="molecule type" value="Genomic_DNA"/>
</dbReference>
<proteinExistence type="predicted"/>
<evidence type="ECO:0000256" key="1">
    <source>
        <dbReference type="SAM" id="MobiDB-lite"/>
    </source>
</evidence>
<feature type="transmembrane region" description="Helical" evidence="2">
    <location>
        <begin position="72"/>
        <end position="90"/>
    </location>
</feature>
<keyword evidence="2" id="KW-1133">Transmembrane helix</keyword>
<comment type="caution">
    <text evidence="4">The sequence shown here is derived from an EMBL/GenBank/DDBJ whole genome shotgun (WGS) entry which is preliminary data.</text>
</comment>
<name>A0A6A6LHJ9_HEVBR</name>